<organism evidence="2 3">
    <name type="scientific">Candidatus Shapirobacteria bacterium GW2011_GWE1_38_10</name>
    <dbReference type="NCBI Taxonomy" id="1618488"/>
    <lineage>
        <taxon>Bacteria</taxon>
        <taxon>Candidatus Shapironibacteriota</taxon>
    </lineage>
</organism>
<dbReference type="AlphaFoldDB" id="A0A0G0LB66"/>
<keyword evidence="1" id="KW-0472">Membrane</keyword>
<evidence type="ECO:0000313" key="3">
    <source>
        <dbReference type="Proteomes" id="UP000034231"/>
    </source>
</evidence>
<name>A0A0G0LB66_9BACT</name>
<keyword evidence="1" id="KW-1133">Transmembrane helix</keyword>
<reference evidence="2 3" key="1">
    <citation type="journal article" date="2015" name="Nature">
        <title>rRNA introns, odd ribosomes, and small enigmatic genomes across a large radiation of phyla.</title>
        <authorList>
            <person name="Brown C.T."/>
            <person name="Hug L.A."/>
            <person name="Thomas B.C."/>
            <person name="Sharon I."/>
            <person name="Castelle C.J."/>
            <person name="Singh A."/>
            <person name="Wilkins M.J."/>
            <person name="Williams K.H."/>
            <person name="Banfield J.F."/>
        </authorList>
    </citation>
    <scope>NUCLEOTIDE SEQUENCE [LARGE SCALE GENOMIC DNA]</scope>
</reference>
<protein>
    <submittedName>
        <fullName evidence="2">Uncharacterized protein</fullName>
    </submittedName>
</protein>
<sequence length="69" mass="8064">MRKNKLPQFFVFLSVCTFLAIFFFVVQQSYNNLIRATAEVQSSPLIRSVSPDLEIDVLDEIEKRQEIIQ</sequence>
<evidence type="ECO:0000313" key="2">
    <source>
        <dbReference type="EMBL" id="KKQ49926.1"/>
    </source>
</evidence>
<comment type="caution">
    <text evidence="2">The sequence shown here is derived from an EMBL/GenBank/DDBJ whole genome shotgun (WGS) entry which is preliminary data.</text>
</comment>
<evidence type="ECO:0000256" key="1">
    <source>
        <dbReference type="SAM" id="Phobius"/>
    </source>
</evidence>
<keyword evidence="1" id="KW-0812">Transmembrane</keyword>
<dbReference type="EMBL" id="LBTX01000010">
    <property type="protein sequence ID" value="KKQ49926.1"/>
    <property type="molecule type" value="Genomic_DNA"/>
</dbReference>
<feature type="transmembrane region" description="Helical" evidence="1">
    <location>
        <begin position="6"/>
        <end position="26"/>
    </location>
</feature>
<accession>A0A0G0LB66</accession>
<dbReference type="Proteomes" id="UP000034231">
    <property type="component" value="Unassembled WGS sequence"/>
</dbReference>
<proteinExistence type="predicted"/>
<gene>
    <name evidence="2" type="ORF">US68_C0010G0060</name>
</gene>